<evidence type="ECO:0000256" key="9">
    <source>
        <dbReference type="PIRSR" id="PIRSR005096-1"/>
    </source>
</evidence>
<feature type="binding site" evidence="10">
    <location>
        <position position="253"/>
    </location>
    <ligand>
        <name>beta-D-galactose</name>
        <dbReference type="ChEBI" id="CHEBI:27667"/>
    </ligand>
</feature>
<keyword evidence="6 8" id="KW-0413">Isomerase</keyword>
<comment type="similarity">
    <text evidence="3 8">Belongs to the aldose epimerase family.</text>
</comment>
<dbReference type="GO" id="GO:0030246">
    <property type="term" value="F:carbohydrate binding"/>
    <property type="evidence" value="ECO:0007669"/>
    <property type="project" value="InterPro"/>
</dbReference>
<comment type="catalytic activity">
    <reaction evidence="1 8">
        <text>alpha-D-glucose = beta-D-glucose</text>
        <dbReference type="Rhea" id="RHEA:10264"/>
        <dbReference type="ChEBI" id="CHEBI:15903"/>
        <dbReference type="ChEBI" id="CHEBI:17925"/>
        <dbReference type="EC" id="5.1.3.3"/>
    </reaction>
</comment>
<evidence type="ECO:0000256" key="8">
    <source>
        <dbReference type="PIRNR" id="PIRNR005096"/>
    </source>
</evidence>
<dbReference type="CDD" id="cd09019">
    <property type="entry name" value="galactose_mutarotase_like"/>
    <property type="match status" value="1"/>
</dbReference>
<accession>A0A4Q0YJH4</accession>
<dbReference type="InterPro" id="IPR047215">
    <property type="entry name" value="Galactose_mutarotase-like"/>
</dbReference>
<evidence type="ECO:0000256" key="5">
    <source>
        <dbReference type="ARBA" id="ARBA00014165"/>
    </source>
</evidence>
<evidence type="ECO:0000256" key="11">
    <source>
        <dbReference type="PIRSR" id="PIRSR005096-3"/>
    </source>
</evidence>
<keyword evidence="13" id="KW-1185">Reference proteome</keyword>
<dbReference type="AlphaFoldDB" id="A0A4Q0YJH4"/>
<dbReference type="PANTHER" id="PTHR10091:SF0">
    <property type="entry name" value="GALACTOSE MUTAROTASE"/>
    <property type="match status" value="1"/>
</dbReference>
<dbReference type="GO" id="GO:0005737">
    <property type="term" value="C:cytoplasm"/>
    <property type="evidence" value="ECO:0007669"/>
    <property type="project" value="TreeGrafter"/>
</dbReference>
<dbReference type="NCBIfam" id="TIGR02636">
    <property type="entry name" value="galM_Leloir"/>
    <property type="match status" value="1"/>
</dbReference>
<evidence type="ECO:0000256" key="10">
    <source>
        <dbReference type="PIRSR" id="PIRSR005096-2"/>
    </source>
</evidence>
<evidence type="ECO:0000313" key="12">
    <source>
        <dbReference type="EMBL" id="RXJ70870.1"/>
    </source>
</evidence>
<dbReference type="InterPro" id="IPR015443">
    <property type="entry name" value="Aldose_1-epimerase"/>
</dbReference>
<dbReference type="NCBIfam" id="NF008277">
    <property type="entry name" value="PRK11055.1"/>
    <property type="match status" value="1"/>
</dbReference>
<dbReference type="PIRSF" id="PIRSF005096">
    <property type="entry name" value="GALM"/>
    <property type="match status" value="1"/>
</dbReference>
<feature type="binding site" evidence="11">
    <location>
        <begin position="84"/>
        <end position="85"/>
    </location>
    <ligand>
        <name>beta-D-galactose</name>
        <dbReference type="ChEBI" id="CHEBI:27667"/>
    </ligand>
</feature>
<dbReference type="Gene3D" id="2.70.98.10">
    <property type="match status" value="1"/>
</dbReference>
<feature type="binding site" evidence="11">
    <location>
        <begin position="181"/>
        <end position="183"/>
    </location>
    <ligand>
        <name>beta-D-galactose</name>
        <dbReference type="ChEBI" id="CHEBI:27667"/>
    </ligand>
</feature>
<dbReference type="InterPro" id="IPR008183">
    <property type="entry name" value="Aldose_1/G6P_1-epimerase"/>
</dbReference>
<dbReference type="Proteomes" id="UP000290287">
    <property type="component" value="Unassembled WGS sequence"/>
</dbReference>
<organism evidence="12 13">
    <name type="scientific">Veronia nyctiphanis</name>
    <dbReference type="NCBI Taxonomy" id="1278244"/>
    <lineage>
        <taxon>Bacteria</taxon>
        <taxon>Pseudomonadati</taxon>
        <taxon>Pseudomonadota</taxon>
        <taxon>Gammaproteobacteria</taxon>
        <taxon>Vibrionales</taxon>
        <taxon>Vibrionaceae</taxon>
        <taxon>Veronia</taxon>
    </lineage>
</organism>
<evidence type="ECO:0000256" key="4">
    <source>
        <dbReference type="ARBA" id="ARBA00013185"/>
    </source>
</evidence>
<dbReference type="InterPro" id="IPR011013">
    <property type="entry name" value="Gal_mutarotase_sf_dom"/>
</dbReference>
<evidence type="ECO:0000313" key="13">
    <source>
        <dbReference type="Proteomes" id="UP000290287"/>
    </source>
</evidence>
<dbReference type="UniPathway" id="UPA00242"/>
<reference evidence="12 13" key="1">
    <citation type="submission" date="2017-10" db="EMBL/GenBank/DDBJ databases">
        <title>Nyctiphanis sp. nov., isolated from the stomach of the euphausiid Nyctiphanes simplex (Hansen, 1911) in the Gulf of California.</title>
        <authorList>
            <person name="Gomez-Gil B."/>
            <person name="Aguilar-Mendez M."/>
            <person name="Lopez-Cortes A."/>
            <person name="Gomez-Gutierrez J."/>
            <person name="Roque A."/>
            <person name="Lang E."/>
            <person name="Gonzalez-Castillo A."/>
        </authorList>
    </citation>
    <scope>NUCLEOTIDE SEQUENCE [LARGE SCALE GENOMIC DNA]</scope>
    <source>
        <strain evidence="12 13">CAIM 600</strain>
    </source>
</reference>
<dbReference type="OrthoDB" id="9779408at2"/>
<dbReference type="SUPFAM" id="SSF74650">
    <property type="entry name" value="Galactose mutarotase-like"/>
    <property type="match status" value="1"/>
</dbReference>
<proteinExistence type="inferred from homology"/>
<protein>
    <recommendedName>
        <fullName evidence="5 8">Aldose 1-epimerase</fullName>
        <ecNumber evidence="4 8">5.1.3.3</ecNumber>
    </recommendedName>
</protein>
<dbReference type="RefSeq" id="WP_129124050.1">
    <property type="nucleotide sequence ID" value="NZ_PEIB01000042.1"/>
</dbReference>
<dbReference type="PROSITE" id="PS00545">
    <property type="entry name" value="ALDOSE_1_EPIMERASE"/>
    <property type="match status" value="1"/>
</dbReference>
<evidence type="ECO:0000256" key="7">
    <source>
        <dbReference type="ARBA" id="ARBA00023277"/>
    </source>
</evidence>
<dbReference type="Pfam" id="PF01263">
    <property type="entry name" value="Aldose_epim"/>
    <property type="match status" value="1"/>
</dbReference>
<dbReference type="InterPro" id="IPR014718">
    <property type="entry name" value="GH-type_carb-bd"/>
</dbReference>
<evidence type="ECO:0000256" key="1">
    <source>
        <dbReference type="ARBA" id="ARBA00001614"/>
    </source>
</evidence>
<dbReference type="EMBL" id="PEIB01000042">
    <property type="protein sequence ID" value="RXJ70870.1"/>
    <property type="molecule type" value="Genomic_DNA"/>
</dbReference>
<sequence>MLDGFKSTGTLRGVLFYDGEKAEVITLTNLNGMTASFMDIGATWLSCILPVGGEKREVLLRSPDMESFKKQSAYFGAVVGRFANRIRDGRFTLNDHKYQITRNNGKHSLHGGEVGFDSRRWNIEYHSFNQAIFTLTSEDREQGFPGKLEARVTYTLTDKNQLDVEYFAVSSQPTAVNLTNHAYFNLAGEDSGQTVLTHSLKILASHYLPTDNELIPTGEIKSVKGTGFDFTRTKSIEKDFLVDADQRIAGGYDHAFVFDRGLNDGEEDVIKLMSPGRDLVLRVRTTKPAVQLYTGNFLEGTPGLSGEYVKAQGLCLETQYLPDGPNHPEWGRSNGILRAGEEYKHRTVFSFDF</sequence>
<dbReference type="GO" id="GO:0006006">
    <property type="term" value="P:glucose metabolic process"/>
    <property type="evidence" value="ECO:0007669"/>
    <property type="project" value="TreeGrafter"/>
</dbReference>
<dbReference type="EC" id="5.1.3.3" evidence="4 8"/>
<dbReference type="InterPro" id="IPR018052">
    <property type="entry name" value="Ald1_epimerase_CS"/>
</dbReference>
<feature type="active site" description="Proton donor" evidence="9">
    <location>
        <position position="181"/>
    </location>
</feature>
<evidence type="ECO:0000256" key="2">
    <source>
        <dbReference type="ARBA" id="ARBA00005028"/>
    </source>
</evidence>
<feature type="active site" description="Proton acceptor" evidence="9">
    <location>
        <position position="317"/>
    </location>
</feature>
<keyword evidence="7 8" id="KW-0119">Carbohydrate metabolism</keyword>
<comment type="pathway">
    <text evidence="2 8">Carbohydrate metabolism; hexose metabolism.</text>
</comment>
<comment type="caution">
    <text evidence="12">The sequence shown here is derived from an EMBL/GenBank/DDBJ whole genome shotgun (WGS) entry which is preliminary data.</text>
</comment>
<name>A0A4Q0YJH4_9GAMM</name>
<dbReference type="GO" id="GO:0033499">
    <property type="term" value="P:galactose catabolic process via UDP-galactose, Leloir pathway"/>
    <property type="evidence" value="ECO:0007669"/>
    <property type="project" value="TreeGrafter"/>
</dbReference>
<dbReference type="GO" id="GO:0004034">
    <property type="term" value="F:aldose 1-epimerase activity"/>
    <property type="evidence" value="ECO:0007669"/>
    <property type="project" value="UniProtKB-EC"/>
</dbReference>
<dbReference type="InterPro" id="IPR013458">
    <property type="entry name" value="Ald_epimerase_bac"/>
</dbReference>
<gene>
    <name evidence="12" type="primary">galM</name>
    <name evidence="12" type="ORF">CS022_22055</name>
</gene>
<evidence type="ECO:0000256" key="3">
    <source>
        <dbReference type="ARBA" id="ARBA00006206"/>
    </source>
</evidence>
<dbReference type="PANTHER" id="PTHR10091">
    <property type="entry name" value="ALDOSE-1-EPIMERASE"/>
    <property type="match status" value="1"/>
</dbReference>
<evidence type="ECO:0000256" key="6">
    <source>
        <dbReference type="ARBA" id="ARBA00023235"/>
    </source>
</evidence>